<accession>A0A818BVX4</accession>
<evidence type="ECO:0000259" key="1">
    <source>
        <dbReference type="PROSITE" id="PS51782"/>
    </source>
</evidence>
<dbReference type="Pfam" id="PF01476">
    <property type="entry name" value="LysM"/>
    <property type="match status" value="1"/>
</dbReference>
<dbReference type="InterPro" id="IPR050708">
    <property type="entry name" value="T6SS_VgrG/RHS"/>
</dbReference>
<dbReference type="SUPFAM" id="SSF54106">
    <property type="entry name" value="LysM domain"/>
    <property type="match status" value="1"/>
</dbReference>
<dbReference type="EMBL" id="CAJNYD010002394">
    <property type="protein sequence ID" value="CAF3415858.1"/>
    <property type="molecule type" value="Genomic_DNA"/>
</dbReference>
<feature type="domain" description="LysM" evidence="1">
    <location>
        <begin position="227"/>
        <end position="272"/>
    </location>
</feature>
<evidence type="ECO:0000313" key="2">
    <source>
        <dbReference type="EMBL" id="CAF3415858.1"/>
    </source>
</evidence>
<evidence type="ECO:0000313" key="4">
    <source>
        <dbReference type="Proteomes" id="UP000663833"/>
    </source>
</evidence>
<dbReference type="EMBL" id="CAJOBO010001471">
    <property type="protein sequence ID" value="CAF4381279.1"/>
    <property type="molecule type" value="Genomic_DNA"/>
</dbReference>
<dbReference type="NCBIfam" id="TIGR03696">
    <property type="entry name" value="Rhs_assc_core"/>
    <property type="match status" value="1"/>
</dbReference>
<dbReference type="PANTHER" id="PTHR32305">
    <property type="match status" value="1"/>
</dbReference>
<evidence type="ECO:0000313" key="3">
    <source>
        <dbReference type="EMBL" id="CAF4381279.1"/>
    </source>
</evidence>
<dbReference type="Gene3D" id="2.180.10.10">
    <property type="entry name" value="RHS repeat-associated core"/>
    <property type="match status" value="1"/>
</dbReference>
<sequence length="465" mass="51555">MLYPSGMLVARPAADGTGALSYTKHYFAGSQRVSSKIGTTSNLGKFLQDWTLIENSSGGAPINLVSTSHNQLTVAETGVTHVYTQFGITPTPTFSSNTAFLPVSVFTGTATENEAFWFHPDHLGSSNYITNYVGDVSQHMEYFAFGETFVEEHKNSHNSPFLYNGKEFDSESGYTYYGARYLDMRYNIWTSTDPLMEMFPSMSPYNYCMLNPLKYIDPDGRGPGDPTHYKVQKGDNLTKISKKFGVSIPDLMGMNYNIHDKDKLKIGQVLRVNTEADFERNPRGGYQNPENSVGKECVVNNIAEVGVGFVAGVTIENAIVIGGDGLKSVQNWKEVKKKVNELINMASDDGRLIPGEAYSLPFSPGDLPSNIKKGFKEAWEKVKNGENPWKDNSQNSPIHIIGSFSISLRVNSDGQTATVCVYDSKTFNSFTDNKTNGGNRGRNSSTLPMLTSTYQRYLWNINLKK</sequence>
<dbReference type="SMART" id="SM00257">
    <property type="entry name" value="LysM"/>
    <property type="match status" value="1"/>
</dbReference>
<dbReference type="Proteomes" id="UP000663833">
    <property type="component" value="Unassembled WGS sequence"/>
</dbReference>
<dbReference type="Gene3D" id="3.10.350.10">
    <property type="entry name" value="LysM domain"/>
    <property type="match status" value="1"/>
</dbReference>
<comment type="caution">
    <text evidence="2">The sequence shown here is derived from an EMBL/GenBank/DDBJ whole genome shotgun (WGS) entry which is preliminary data.</text>
</comment>
<dbReference type="InterPro" id="IPR018392">
    <property type="entry name" value="LysM"/>
</dbReference>
<gene>
    <name evidence="3" type="ORF">HFQ381_LOCUS18757</name>
    <name evidence="2" type="ORF">LUA448_LOCUS18957</name>
</gene>
<dbReference type="PROSITE" id="PS51782">
    <property type="entry name" value="LYSM"/>
    <property type="match status" value="1"/>
</dbReference>
<dbReference type="Proteomes" id="UP000663851">
    <property type="component" value="Unassembled WGS sequence"/>
</dbReference>
<protein>
    <recommendedName>
        <fullName evidence="1">LysM domain-containing protein</fullName>
    </recommendedName>
</protein>
<proteinExistence type="predicted"/>
<dbReference type="InterPro" id="IPR036779">
    <property type="entry name" value="LysM_dom_sf"/>
</dbReference>
<dbReference type="CDD" id="cd00118">
    <property type="entry name" value="LysM"/>
    <property type="match status" value="1"/>
</dbReference>
<name>A0A818BVX4_9BILA</name>
<reference evidence="2" key="1">
    <citation type="submission" date="2021-02" db="EMBL/GenBank/DDBJ databases">
        <authorList>
            <person name="Nowell W R."/>
        </authorList>
    </citation>
    <scope>NUCLEOTIDE SEQUENCE</scope>
</reference>
<dbReference type="AlphaFoldDB" id="A0A818BVX4"/>
<organism evidence="2 4">
    <name type="scientific">Rotaria socialis</name>
    <dbReference type="NCBI Taxonomy" id="392032"/>
    <lineage>
        <taxon>Eukaryota</taxon>
        <taxon>Metazoa</taxon>
        <taxon>Spiralia</taxon>
        <taxon>Gnathifera</taxon>
        <taxon>Rotifera</taxon>
        <taxon>Eurotatoria</taxon>
        <taxon>Bdelloidea</taxon>
        <taxon>Philodinida</taxon>
        <taxon>Philodinidae</taxon>
        <taxon>Rotaria</taxon>
    </lineage>
</organism>
<dbReference type="InterPro" id="IPR022385">
    <property type="entry name" value="Rhs_assc_core"/>
</dbReference>
<dbReference type="PANTHER" id="PTHR32305:SF15">
    <property type="entry name" value="PROTEIN RHSA-RELATED"/>
    <property type="match status" value="1"/>
</dbReference>